<dbReference type="KEGG" id="mfa:Mfla_1316"/>
<evidence type="ECO:0008006" key="4">
    <source>
        <dbReference type="Google" id="ProtNLM"/>
    </source>
</evidence>
<protein>
    <recommendedName>
        <fullName evidence="4">Lipoprotein</fullName>
    </recommendedName>
</protein>
<feature type="signal peptide" evidence="1">
    <location>
        <begin position="1"/>
        <end position="23"/>
    </location>
</feature>
<dbReference type="AlphaFoldDB" id="Q1H1Q3"/>
<name>Q1H1Q3_METFK</name>
<dbReference type="Proteomes" id="UP000002440">
    <property type="component" value="Chromosome"/>
</dbReference>
<dbReference type="EMBL" id="CP000284">
    <property type="protein sequence ID" value="ABE49584.1"/>
    <property type="molecule type" value="Genomic_DNA"/>
</dbReference>
<keyword evidence="1" id="KW-0732">Signal</keyword>
<gene>
    <name evidence="2" type="ordered locus">Mfla_1316</name>
</gene>
<dbReference type="PROSITE" id="PS51257">
    <property type="entry name" value="PROKAR_LIPOPROTEIN"/>
    <property type="match status" value="1"/>
</dbReference>
<dbReference type="HOGENOM" id="CLU_1803914_0_0_4"/>
<proteinExistence type="predicted"/>
<evidence type="ECO:0000313" key="3">
    <source>
        <dbReference type="Proteomes" id="UP000002440"/>
    </source>
</evidence>
<accession>Q1H1Q3</accession>
<reference evidence="2 3" key="1">
    <citation type="submission" date="2006-03" db="EMBL/GenBank/DDBJ databases">
        <title>Complete sequence of Methylobacillus flagellatus KT.</title>
        <authorList>
            <consortium name="US DOE Joint Genome Institute"/>
            <person name="Copeland A."/>
            <person name="Lucas S."/>
            <person name="Lapidus A."/>
            <person name="Barry K."/>
            <person name="Detter J.C."/>
            <person name="Glavina del Rio T."/>
            <person name="Hammon N."/>
            <person name="Israni S."/>
            <person name="Dalin E."/>
            <person name="Tice H."/>
            <person name="Pitluck S."/>
            <person name="Brettin T."/>
            <person name="Bruce D."/>
            <person name="Han C."/>
            <person name="Tapia R."/>
            <person name="Saunders E."/>
            <person name="Gilna P."/>
            <person name="Schmutz J."/>
            <person name="Larimer F."/>
            <person name="Land M."/>
            <person name="Kyrpides N."/>
            <person name="Anderson I."/>
            <person name="Richardson P."/>
        </authorList>
    </citation>
    <scope>NUCLEOTIDE SEQUENCE [LARGE SCALE GENOMIC DNA]</scope>
    <source>
        <strain evidence="3">KT / ATCC 51484 / DSM 6875</strain>
    </source>
</reference>
<feature type="chain" id="PRO_5004189889" description="Lipoprotein" evidence="1">
    <location>
        <begin position="24"/>
        <end position="143"/>
    </location>
</feature>
<keyword evidence="3" id="KW-1185">Reference proteome</keyword>
<evidence type="ECO:0000256" key="1">
    <source>
        <dbReference type="SAM" id="SignalP"/>
    </source>
</evidence>
<dbReference type="OrthoDB" id="8536940at2"/>
<organism evidence="2 3">
    <name type="scientific">Methylobacillus flagellatus (strain ATCC 51484 / DSM 6875 / VKM B-1610 / KT)</name>
    <dbReference type="NCBI Taxonomy" id="265072"/>
    <lineage>
        <taxon>Bacteria</taxon>
        <taxon>Pseudomonadati</taxon>
        <taxon>Pseudomonadota</taxon>
        <taxon>Betaproteobacteria</taxon>
        <taxon>Nitrosomonadales</taxon>
        <taxon>Methylophilaceae</taxon>
        <taxon>Methylobacillus</taxon>
    </lineage>
</organism>
<sequence>MLRPVFMKKIILSVLLLSLGACAGALLQRTASTPVPPDRVYASYPKFFTGAYVTVRRDPSPKEIGIGCENELYIDNVRSFTIMPGEYVTFFLTDGKHVLKVDTGRGSCQGRPGAVEINVSNGISQEYKIFSPPGDVLRLFRIM</sequence>
<evidence type="ECO:0000313" key="2">
    <source>
        <dbReference type="EMBL" id="ABE49584.1"/>
    </source>
</evidence>